<evidence type="ECO:0000256" key="2">
    <source>
        <dbReference type="ARBA" id="ARBA00010304"/>
    </source>
</evidence>
<dbReference type="AlphaFoldDB" id="A0A6P8ZYY4"/>
<evidence type="ECO:0000256" key="6">
    <source>
        <dbReference type="ARBA" id="ARBA00069609"/>
    </source>
</evidence>
<evidence type="ECO:0000256" key="4">
    <source>
        <dbReference type="ARBA" id="ARBA00023204"/>
    </source>
</evidence>
<sequence length="970" mass="108131">MGKKSNTNRNSTDKSVLVDESSNDVENNDYGSEEDDFKPRRTLRSKRSQNGTCSKNLSFEDKIRKTSAVAERDNSSDVVAASCKTRSKTKVKEGNTVQTERPRIRVKSDSELVDEDKITPRKSSMHSSGPSSNFCPICQVPLNILKISAATHTATCSVSRESKECPDGNLCLNSNMFHYRDFNHDKLAAFRVSEEYIEPDVIFTPQKAKPKNSTPLRNSSGKKRLAKSPIASQATKRKASETPKTSSSDEKNEQLLNQNTNCNMEHKVASVPKEQESISPNSDNKEPDEAEQQNSQDSELVQPSLWCSDLVLSPDPDKAGEFSHEHCAVVGNSSLRIKDEPESQNSLDENAKVSSATNANVVIHYDTSKESDQNLVSNQMACSESCTPVHEPSEVLQANCSLIIKAIGVDKRKAMAQNPLSVTLAVNSSGWEAIQIKGRSSTTVQKIEVSLCECSHLMSIECCVNNSQISRDSDLDPNKKQEEKFFATMGDMGLKRQLPEQALTTDSFERKSLLLQNCNQITITSSEENINEMNSMKDTASGDFSASTSSRGSCEQPGKVVNAFTLLKSACSKRSDSSGSSTRSAPTPVPMVVSKASRSSWTLVPDNTNYNAANKKVPGYKKIPDTPFVVDAFNYGVIAGVKVYFLSHFHSDHFMGLKKNFNLPIFCSQITANLVNLQLKVDKKYLNILKIGEPRVVCGVEVEVYDANHCPGAVMFLFRLLDGRVFLHVGDFRAHPRMEENAHLRRVDKLYLDTTYCDPSYDFPYQEDVVEKVIETVRSHLSKNKATLIVCGTYTIGKEKVFIGIAEALNCKIWCSGEKRKIYNCLEDKVLLDRLTTEPLAAQVHVLAMRDITMEALHQYYSKYCNKFSHIVGFRPTGWTTSKSINGKPSDFQKSSQGKVTIYGVPYSEHSSFSELRRFVRFVRPYDIQVTVNVSKSAEYKKLFSKWLSSDNDNNGQAKVLQYFTNATKK</sequence>
<evidence type="ECO:0000256" key="1">
    <source>
        <dbReference type="ARBA" id="ARBA00004123"/>
    </source>
</evidence>
<dbReference type="Pfam" id="PF07522">
    <property type="entry name" value="DRMBL"/>
    <property type="match status" value="1"/>
</dbReference>
<dbReference type="GO" id="GO:0035312">
    <property type="term" value="F:5'-3' DNA exonuclease activity"/>
    <property type="evidence" value="ECO:0007669"/>
    <property type="project" value="TreeGrafter"/>
</dbReference>
<dbReference type="GeneID" id="117650849"/>
<keyword evidence="5" id="KW-0539">Nucleus</keyword>
<organism evidence="11">
    <name type="scientific">Thrips palmi</name>
    <name type="common">Melon thrips</name>
    <dbReference type="NCBI Taxonomy" id="161013"/>
    <lineage>
        <taxon>Eukaryota</taxon>
        <taxon>Metazoa</taxon>
        <taxon>Ecdysozoa</taxon>
        <taxon>Arthropoda</taxon>
        <taxon>Hexapoda</taxon>
        <taxon>Insecta</taxon>
        <taxon>Pterygota</taxon>
        <taxon>Neoptera</taxon>
        <taxon>Paraneoptera</taxon>
        <taxon>Thysanoptera</taxon>
        <taxon>Terebrantia</taxon>
        <taxon>Thripoidea</taxon>
        <taxon>Thripidae</taxon>
        <taxon>Thrips</taxon>
    </lineage>
</organism>
<dbReference type="GO" id="GO:0036297">
    <property type="term" value="P:interstrand cross-link repair"/>
    <property type="evidence" value="ECO:0007669"/>
    <property type="project" value="TreeGrafter"/>
</dbReference>
<evidence type="ECO:0000313" key="11">
    <source>
        <dbReference type="RefSeq" id="XP_034250350.1"/>
    </source>
</evidence>
<dbReference type="GO" id="GO:0006303">
    <property type="term" value="P:double-strand break repair via nonhomologous end joining"/>
    <property type="evidence" value="ECO:0007669"/>
    <property type="project" value="TreeGrafter"/>
</dbReference>
<feature type="compositionally biased region" description="Polar residues" evidence="8">
    <location>
        <begin position="48"/>
        <end position="57"/>
    </location>
</feature>
<evidence type="ECO:0000259" key="9">
    <source>
        <dbReference type="Pfam" id="PF07522"/>
    </source>
</evidence>
<feature type="compositionally biased region" description="Polar residues" evidence="8">
    <location>
        <begin position="292"/>
        <end position="301"/>
    </location>
</feature>
<comment type="subcellular location">
    <subcellularLocation>
        <location evidence="1">Nucleus</location>
    </subcellularLocation>
</comment>
<dbReference type="KEGG" id="tpal:117650849"/>
<gene>
    <name evidence="11" type="primary">LOC117650849</name>
</gene>
<feature type="compositionally biased region" description="Acidic residues" evidence="8">
    <location>
        <begin position="21"/>
        <end position="36"/>
    </location>
</feature>
<comment type="similarity">
    <text evidence="2">Belongs to the DNA repair metallo-beta-lactamase (DRMBL) family.</text>
</comment>
<evidence type="ECO:0000256" key="7">
    <source>
        <dbReference type="ARBA" id="ARBA00078423"/>
    </source>
</evidence>
<feature type="domain" description="DNA repair metallo-beta-lactamase" evidence="9">
    <location>
        <begin position="832"/>
        <end position="935"/>
    </location>
</feature>
<dbReference type="CDD" id="cd16273">
    <property type="entry name" value="SNM1A-1C-like_MBL-fold"/>
    <property type="match status" value="1"/>
</dbReference>
<dbReference type="GO" id="GO:0003684">
    <property type="term" value="F:damaged DNA binding"/>
    <property type="evidence" value="ECO:0007669"/>
    <property type="project" value="TreeGrafter"/>
</dbReference>
<dbReference type="RefSeq" id="XP_034250350.1">
    <property type="nucleotide sequence ID" value="XM_034394459.1"/>
</dbReference>
<dbReference type="PANTHER" id="PTHR23240">
    <property type="entry name" value="DNA CROSS-LINK REPAIR PROTEIN PSO2/SNM1-RELATED"/>
    <property type="match status" value="1"/>
</dbReference>
<name>A0A6P8ZYY4_THRPL</name>
<dbReference type="InterPro" id="IPR036866">
    <property type="entry name" value="RibonucZ/Hydroxyglut_hydro"/>
</dbReference>
<feature type="region of interest" description="Disordered" evidence="8">
    <location>
        <begin position="268"/>
        <end position="301"/>
    </location>
</feature>
<dbReference type="FunFam" id="3.60.15.10:FF:000010">
    <property type="entry name" value="DNA cross-link repair 1A"/>
    <property type="match status" value="1"/>
</dbReference>
<feature type="compositionally biased region" description="Polar residues" evidence="8">
    <location>
        <begin position="1"/>
        <end position="14"/>
    </location>
</feature>
<dbReference type="PANTHER" id="PTHR23240:SF6">
    <property type="entry name" value="DNA CROSS-LINK REPAIR 1A PROTEIN"/>
    <property type="match status" value="1"/>
</dbReference>
<feature type="region of interest" description="Disordered" evidence="8">
    <location>
        <begin position="206"/>
        <end position="253"/>
    </location>
</feature>
<dbReference type="SUPFAM" id="SSF56281">
    <property type="entry name" value="Metallo-hydrolase/oxidoreductase"/>
    <property type="match status" value="1"/>
</dbReference>
<evidence type="ECO:0000256" key="5">
    <source>
        <dbReference type="ARBA" id="ARBA00023242"/>
    </source>
</evidence>
<feature type="region of interest" description="Disordered" evidence="8">
    <location>
        <begin position="1"/>
        <end position="99"/>
    </location>
</feature>
<dbReference type="Gene3D" id="3.40.50.12650">
    <property type="match status" value="1"/>
</dbReference>
<dbReference type="FunFam" id="3.40.50.12650:FF:000001">
    <property type="entry name" value="DNA cross-link repair 1A"/>
    <property type="match status" value="1"/>
</dbReference>
<dbReference type="InterPro" id="IPR011084">
    <property type="entry name" value="DRMBL"/>
</dbReference>
<dbReference type="InParanoid" id="A0A6P8ZYY4"/>
<feature type="compositionally biased region" description="Basic and acidic residues" evidence="8">
    <location>
        <begin position="58"/>
        <end position="75"/>
    </location>
</feature>
<accession>A0A6P8ZYY4</accession>
<dbReference type="Gene3D" id="3.60.15.10">
    <property type="entry name" value="Ribonuclease Z/Hydroxyacylglutathione hydrolase-like"/>
    <property type="match status" value="1"/>
</dbReference>
<dbReference type="OrthoDB" id="262529at2759"/>
<evidence type="ECO:0000313" key="10">
    <source>
        <dbReference type="Proteomes" id="UP000515158"/>
    </source>
</evidence>
<keyword evidence="4" id="KW-0234">DNA repair</keyword>
<keyword evidence="10" id="KW-1185">Reference proteome</keyword>
<protein>
    <recommendedName>
        <fullName evidence="6">DNA cross-link repair 1A protein</fullName>
    </recommendedName>
    <alternativeName>
        <fullName evidence="7">SNM1 homolog A</fullName>
    </alternativeName>
</protein>
<keyword evidence="3" id="KW-0227">DNA damage</keyword>
<dbReference type="Proteomes" id="UP000515158">
    <property type="component" value="Unplaced"/>
</dbReference>
<evidence type="ECO:0000256" key="8">
    <source>
        <dbReference type="SAM" id="MobiDB-lite"/>
    </source>
</evidence>
<reference evidence="11" key="1">
    <citation type="submission" date="2025-08" db="UniProtKB">
        <authorList>
            <consortium name="RefSeq"/>
        </authorList>
    </citation>
    <scope>IDENTIFICATION</scope>
    <source>
        <tissue evidence="11">Total insect</tissue>
    </source>
</reference>
<proteinExistence type="inferred from homology"/>
<dbReference type="GO" id="GO:0005634">
    <property type="term" value="C:nucleus"/>
    <property type="evidence" value="ECO:0007669"/>
    <property type="project" value="UniProtKB-SubCell"/>
</dbReference>
<evidence type="ECO:0000256" key="3">
    <source>
        <dbReference type="ARBA" id="ARBA00022763"/>
    </source>
</evidence>